<comment type="similarity">
    <text evidence="2">Belongs to the histone-like protein H-NS family.</text>
</comment>
<sequence length="103" mass="11344">MATPNVDKMSLKDLLELEAKVQKAINAARDRERSEVKQALAQLAEKRGFSVNELFGGRGRGKSSAAKFVNPDNKSETWTGRGRKPNWLVAKLSKGAKITDFAI</sequence>
<dbReference type="Gene3D" id="4.10.430.10">
    <property type="entry name" value="Histone-like protein H-NS, C-terminal domain"/>
    <property type="match status" value="1"/>
</dbReference>
<proteinExistence type="inferred from homology"/>
<evidence type="ECO:0000256" key="5">
    <source>
        <dbReference type="SAM" id="MobiDB-lite"/>
    </source>
</evidence>
<comment type="caution">
    <text evidence="7">The sequence shown here is derived from an EMBL/GenBank/DDBJ whole genome shotgun (WGS) entry which is preliminary data.</text>
</comment>
<evidence type="ECO:0000256" key="3">
    <source>
        <dbReference type="ARBA" id="ARBA00022490"/>
    </source>
</evidence>
<dbReference type="GO" id="GO:0003680">
    <property type="term" value="F:minor groove of adenine-thymine-rich DNA binding"/>
    <property type="evidence" value="ECO:0007669"/>
    <property type="project" value="TreeGrafter"/>
</dbReference>
<protein>
    <submittedName>
        <fullName evidence="7">H-NS histone family protein</fullName>
    </submittedName>
</protein>
<dbReference type="InterPro" id="IPR037150">
    <property type="entry name" value="H-NS_C_dom_sf"/>
</dbReference>
<dbReference type="Pfam" id="PF00816">
    <property type="entry name" value="Histone_HNS"/>
    <property type="match status" value="1"/>
</dbReference>
<dbReference type="GO" id="GO:0003681">
    <property type="term" value="F:bent DNA binding"/>
    <property type="evidence" value="ECO:0007669"/>
    <property type="project" value="TreeGrafter"/>
</dbReference>
<dbReference type="Proteomes" id="UP000440694">
    <property type="component" value="Unassembled WGS sequence"/>
</dbReference>
<comment type="subcellular location">
    <subcellularLocation>
        <location evidence="1">Cytoplasm</location>
        <location evidence="1">Nucleoid</location>
    </subcellularLocation>
</comment>
<feature type="domain" description="DNA-binding protein H-NS-like C-terminal" evidence="6">
    <location>
        <begin position="58"/>
        <end position="103"/>
    </location>
</feature>
<dbReference type="PANTHER" id="PTHR38097:SF2">
    <property type="entry name" value="DNA-BINDING PROTEIN STPA"/>
    <property type="match status" value="1"/>
</dbReference>
<reference evidence="7 8" key="1">
    <citation type="submission" date="2019-11" db="EMBL/GenBank/DDBJ databases">
        <title>Identification of a novel strain.</title>
        <authorList>
            <person name="Xu Q."/>
            <person name="Wang G."/>
        </authorList>
    </citation>
    <scope>NUCLEOTIDE SEQUENCE [LARGE SCALE GENOMIC DNA]</scope>
    <source>
        <strain evidence="8">xq</strain>
    </source>
</reference>
<evidence type="ECO:0000256" key="1">
    <source>
        <dbReference type="ARBA" id="ARBA00004453"/>
    </source>
</evidence>
<dbReference type="EMBL" id="WMBQ01000002">
    <property type="protein sequence ID" value="MTD95627.1"/>
    <property type="molecule type" value="Genomic_DNA"/>
</dbReference>
<dbReference type="PANTHER" id="PTHR38097">
    <property type="match status" value="1"/>
</dbReference>
<dbReference type="RefSeq" id="WP_154740155.1">
    <property type="nucleotide sequence ID" value="NZ_WMBQ01000002.1"/>
</dbReference>
<dbReference type="AlphaFoldDB" id="A0A6I3KPI5"/>
<keyword evidence="3" id="KW-0963">Cytoplasm</keyword>
<organism evidence="7 8">
    <name type="scientific">Hyphomicrobium album</name>
    <dbReference type="NCBI Taxonomy" id="2665159"/>
    <lineage>
        <taxon>Bacteria</taxon>
        <taxon>Pseudomonadati</taxon>
        <taxon>Pseudomonadota</taxon>
        <taxon>Alphaproteobacteria</taxon>
        <taxon>Hyphomicrobiales</taxon>
        <taxon>Hyphomicrobiaceae</taxon>
        <taxon>Hyphomicrobium</taxon>
    </lineage>
</organism>
<dbReference type="GO" id="GO:0009295">
    <property type="term" value="C:nucleoid"/>
    <property type="evidence" value="ECO:0007669"/>
    <property type="project" value="UniProtKB-SubCell"/>
</dbReference>
<evidence type="ECO:0000256" key="2">
    <source>
        <dbReference type="ARBA" id="ARBA00010610"/>
    </source>
</evidence>
<dbReference type="GO" id="GO:0032993">
    <property type="term" value="C:protein-DNA complex"/>
    <property type="evidence" value="ECO:0007669"/>
    <property type="project" value="TreeGrafter"/>
</dbReference>
<evidence type="ECO:0000256" key="4">
    <source>
        <dbReference type="ARBA" id="ARBA00023125"/>
    </source>
</evidence>
<accession>A0A6I3KPI5</accession>
<evidence type="ECO:0000259" key="6">
    <source>
        <dbReference type="SMART" id="SM00528"/>
    </source>
</evidence>
<keyword evidence="8" id="KW-1185">Reference proteome</keyword>
<evidence type="ECO:0000313" key="7">
    <source>
        <dbReference type="EMBL" id="MTD95627.1"/>
    </source>
</evidence>
<dbReference type="SMART" id="SM00528">
    <property type="entry name" value="HNS"/>
    <property type="match status" value="1"/>
</dbReference>
<feature type="region of interest" description="Disordered" evidence="5">
    <location>
        <begin position="59"/>
        <end position="81"/>
    </location>
</feature>
<name>A0A6I3KPI5_9HYPH</name>
<gene>
    <name evidence="7" type="ORF">GIW81_14910</name>
</gene>
<evidence type="ECO:0000313" key="8">
    <source>
        <dbReference type="Proteomes" id="UP000440694"/>
    </source>
</evidence>
<keyword evidence="4" id="KW-0238">DNA-binding</keyword>
<dbReference type="SUPFAM" id="SSF81273">
    <property type="entry name" value="H-NS histone-like proteins"/>
    <property type="match status" value="1"/>
</dbReference>
<dbReference type="GO" id="GO:0001217">
    <property type="term" value="F:DNA-binding transcription repressor activity"/>
    <property type="evidence" value="ECO:0007669"/>
    <property type="project" value="TreeGrafter"/>
</dbReference>
<dbReference type="InterPro" id="IPR027444">
    <property type="entry name" value="H-NS_C_dom"/>
</dbReference>
<dbReference type="GO" id="GO:0005829">
    <property type="term" value="C:cytosol"/>
    <property type="evidence" value="ECO:0007669"/>
    <property type="project" value="TreeGrafter"/>
</dbReference>
<dbReference type="GO" id="GO:0000976">
    <property type="term" value="F:transcription cis-regulatory region binding"/>
    <property type="evidence" value="ECO:0007669"/>
    <property type="project" value="TreeGrafter"/>
</dbReference>